<dbReference type="Gene3D" id="3.10.290.10">
    <property type="entry name" value="RNA-binding S4 domain"/>
    <property type="match status" value="1"/>
</dbReference>
<dbReference type="STRING" id="995062.SAMN04489718_0997"/>
<reference evidence="4" key="1">
    <citation type="submission" date="2016-10" db="EMBL/GenBank/DDBJ databases">
        <authorList>
            <person name="Varghese N."/>
            <person name="Submissions S."/>
        </authorList>
    </citation>
    <scope>NUCLEOTIDE SEQUENCE [LARGE SCALE GENOMIC DNA]</scope>
    <source>
        <strain evidence="4">DSM 45459</strain>
    </source>
</reference>
<dbReference type="CDD" id="cd00165">
    <property type="entry name" value="S4"/>
    <property type="match status" value="1"/>
</dbReference>
<name>A0A1H0ZF35_9ACTN</name>
<accession>A0A1H0ZF35</accession>
<dbReference type="InterPro" id="IPR036986">
    <property type="entry name" value="S4_RNA-bd_sf"/>
</dbReference>
<sequence length="114" mass="12409">MKSSQPLFGDPSRPSARPSGGQLQLAHRWHTREPPGHPTGRMVLMEDVEIRDETIRLGQLLKLAGVVEHGAEAKSLVQAGEVRVNQEVETRRGRQLVPGDEVSVGGQTLRVSTG</sequence>
<keyword evidence="4" id="KW-1185">Reference proteome</keyword>
<dbReference type="SUPFAM" id="SSF55174">
    <property type="entry name" value="Alpha-L RNA-binding motif"/>
    <property type="match status" value="1"/>
</dbReference>
<dbReference type="AlphaFoldDB" id="A0A1H0ZF35"/>
<evidence type="ECO:0000256" key="1">
    <source>
        <dbReference type="PROSITE-ProRule" id="PRU00182"/>
    </source>
</evidence>
<keyword evidence="1" id="KW-0694">RNA-binding</keyword>
<protein>
    <submittedName>
        <fullName evidence="3">Ribosome-associated protein YbcJ, S4-like RNA binding protein</fullName>
    </submittedName>
</protein>
<proteinExistence type="predicted"/>
<organism evidence="3 4">
    <name type="scientific">Actinopolyspora saharensis</name>
    <dbReference type="NCBI Taxonomy" id="995062"/>
    <lineage>
        <taxon>Bacteria</taxon>
        <taxon>Bacillati</taxon>
        <taxon>Actinomycetota</taxon>
        <taxon>Actinomycetes</taxon>
        <taxon>Actinopolysporales</taxon>
        <taxon>Actinopolysporaceae</taxon>
        <taxon>Actinopolyspora</taxon>
    </lineage>
</organism>
<dbReference type="Pfam" id="PF13275">
    <property type="entry name" value="S4_2"/>
    <property type="match status" value="1"/>
</dbReference>
<evidence type="ECO:0000313" key="4">
    <source>
        <dbReference type="Proteomes" id="UP000199301"/>
    </source>
</evidence>
<evidence type="ECO:0000313" key="3">
    <source>
        <dbReference type="EMBL" id="SDQ25776.1"/>
    </source>
</evidence>
<gene>
    <name evidence="3" type="ORF">SAMN04489718_0997</name>
</gene>
<dbReference type="Proteomes" id="UP000199301">
    <property type="component" value="Unassembled WGS sequence"/>
</dbReference>
<dbReference type="EMBL" id="FNKO01000001">
    <property type="protein sequence ID" value="SDQ25776.1"/>
    <property type="molecule type" value="Genomic_DNA"/>
</dbReference>
<dbReference type="PROSITE" id="PS50889">
    <property type="entry name" value="S4"/>
    <property type="match status" value="1"/>
</dbReference>
<feature type="region of interest" description="Disordered" evidence="2">
    <location>
        <begin position="1"/>
        <end position="40"/>
    </location>
</feature>
<evidence type="ECO:0000256" key="2">
    <source>
        <dbReference type="SAM" id="MobiDB-lite"/>
    </source>
</evidence>
<dbReference type="GO" id="GO:0003723">
    <property type="term" value="F:RNA binding"/>
    <property type="evidence" value="ECO:0007669"/>
    <property type="project" value="UniProtKB-KW"/>
</dbReference>